<sequence length="617" mass="67946">MIVLDRPQVAAANIHTRTDVRIHVTRFREVLSYFHNILPQDGVDAGISYLTAISGENVDIATLMETKTPKKSSGKKKNVHNAPSPSRAAANADETANPSIKHPFHDYEFDDIPTSSLEHAVPDGVRSPTIPHQRRMMGGLTYLVATSLENEQLHITCSASALSINSSTDTVFNPAPALPKSHHWHTLPGMLSSASPLFASHFTILQEITAKRHPFEIMLVASNVVSHPSCVKSRPHSADSARTLDVYMSATDAMELWGARDWNEDIQSSRELPHSTPQASFTNKKRGDERIIRDATSTKLHVEFVDAAIKGALAIAKKALQPINPQEPESHQIFIHENIFFSAGADADRRLESFGGSEAAHVTISKDVDGVRVLNSREIEGCYTLESALIDYAGRRILAQTIIPGLLRKSQQQQNAVTYGAVDSGKEIASDPKFHELAQRVATDLHLVEHVVEDGDGKSHSLWTSVDTKGILGNDGRMYLLDLYRLTAVGCEFLERVEKEAAENPYPHKMVFLRHELIENFMEFKVREFLLANRPQLEAEFAAEKAERANAVENDPVEAIGNGHAVENGVDSSRANGSDENGVAETEQNGTKDSSDKRSLRLKMKSSVKLPSTSLTK</sequence>
<dbReference type="STRING" id="1806994.A0A507BWF5"/>
<feature type="region of interest" description="Disordered" evidence="1">
    <location>
        <begin position="66"/>
        <end position="99"/>
    </location>
</feature>
<dbReference type="SUPFAM" id="SSF103107">
    <property type="entry name" value="Hypothetical protein c14orf129, hspc210"/>
    <property type="match status" value="1"/>
</dbReference>
<feature type="domain" description="Clu" evidence="2">
    <location>
        <begin position="234"/>
        <end position="494"/>
    </location>
</feature>
<evidence type="ECO:0000313" key="4">
    <source>
        <dbReference type="Proteomes" id="UP000319731"/>
    </source>
</evidence>
<dbReference type="GO" id="GO:0005737">
    <property type="term" value="C:cytoplasm"/>
    <property type="evidence" value="ECO:0007669"/>
    <property type="project" value="TreeGrafter"/>
</dbReference>
<dbReference type="Proteomes" id="UP000319731">
    <property type="component" value="Unassembled WGS sequence"/>
</dbReference>
<dbReference type="InterPro" id="IPR023231">
    <property type="entry name" value="GSKIP_dom_sf"/>
</dbReference>
<dbReference type="PANTHER" id="PTHR12601:SF6">
    <property type="entry name" value="CLUSTERED MITOCHONDRIA PROTEIN HOMOLOG"/>
    <property type="match status" value="1"/>
</dbReference>
<dbReference type="PROSITE" id="PS51823">
    <property type="entry name" value="CLU"/>
    <property type="match status" value="1"/>
</dbReference>
<accession>A0A507BWF5</accession>
<dbReference type="GO" id="GO:0048312">
    <property type="term" value="P:intracellular distribution of mitochondria"/>
    <property type="evidence" value="ECO:0007669"/>
    <property type="project" value="TreeGrafter"/>
</dbReference>
<dbReference type="PANTHER" id="PTHR12601">
    <property type="entry name" value="EUKARYOTIC TRANSLATION INITIATION FACTOR 3 SUBUNIT EIF-3"/>
    <property type="match status" value="1"/>
</dbReference>
<dbReference type="RefSeq" id="XP_031024607.1">
    <property type="nucleotide sequence ID" value="XM_031169428.1"/>
</dbReference>
<feature type="region of interest" description="Disordered" evidence="1">
    <location>
        <begin position="554"/>
        <end position="617"/>
    </location>
</feature>
<feature type="compositionally biased region" description="Basic residues" evidence="1">
    <location>
        <begin position="69"/>
        <end position="79"/>
    </location>
</feature>
<evidence type="ECO:0000259" key="2">
    <source>
        <dbReference type="PROSITE" id="PS51823"/>
    </source>
</evidence>
<feature type="compositionally biased region" description="Low complexity" evidence="1">
    <location>
        <begin position="81"/>
        <end position="92"/>
    </location>
</feature>
<dbReference type="InterPro" id="IPR025697">
    <property type="entry name" value="CLU_dom"/>
</dbReference>
<dbReference type="GO" id="GO:0003729">
    <property type="term" value="F:mRNA binding"/>
    <property type="evidence" value="ECO:0007669"/>
    <property type="project" value="TreeGrafter"/>
</dbReference>
<dbReference type="EMBL" id="QEAO01000018">
    <property type="protein sequence ID" value="TPX33690.1"/>
    <property type="molecule type" value="Genomic_DNA"/>
</dbReference>
<comment type="caution">
    <text evidence="3">The sequence shown here is derived from an EMBL/GenBank/DDBJ whole genome shotgun (WGS) entry which is preliminary data.</text>
</comment>
<evidence type="ECO:0000313" key="3">
    <source>
        <dbReference type="EMBL" id="TPX33690.1"/>
    </source>
</evidence>
<dbReference type="Pfam" id="PF13236">
    <property type="entry name" value="CLU"/>
    <property type="match status" value="1"/>
</dbReference>
<dbReference type="InterPro" id="IPR027523">
    <property type="entry name" value="CLU_prot"/>
</dbReference>
<feature type="compositionally biased region" description="Polar residues" evidence="1">
    <location>
        <begin position="570"/>
        <end position="579"/>
    </location>
</feature>
<evidence type="ECO:0000256" key="1">
    <source>
        <dbReference type="SAM" id="MobiDB-lite"/>
    </source>
</evidence>
<protein>
    <recommendedName>
        <fullName evidence="2">Clu domain-containing protein</fullName>
    </recommendedName>
</protein>
<gene>
    <name evidence="3" type="ORF">SmJEL517_g03500</name>
</gene>
<keyword evidence="4" id="KW-1185">Reference proteome</keyword>
<dbReference type="AlphaFoldDB" id="A0A507BWF5"/>
<dbReference type="OrthoDB" id="1414216at2759"/>
<dbReference type="GeneID" id="42004725"/>
<proteinExistence type="predicted"/>
<organism evidence="3 4">
    <name type="scientific">Synchytrium microbalum</name>
    <dbReference type="NCBI Taxonomy" id="1806994"/>
    <lineage>
        <taxon>Eukaryota</taxon>
        <taxon>Fungi</taxon>
        <taxon>Fungi incertae sedis</taxon>
        <taxon>Chytridiomycota</taxon>
        <taxon>Chytridiomycota incertae sedis</taxon>
        <taxon>Chytridiomycetes</taxon>
        <taxon>Synchytriales</taxon>
        <taxon>Synchytriaceae</taxon>
        <taxon>Synchytrium</taxon>
    </lineage>
</organism>
<name>A0A507BWF5_9FUNG</name>
<reference evidence="3 4" key="1">
    <citation type="journal article" date="2019" name="Sci. Rep.">
        <title>Comparative genomics of chytrid fungi reveal insights into the obligate biotrophic and pathogenic lifestyle of Synchytrium endobioticum.</title>
        <authorList>
            <person name="van de Vossenberg B.T.L.H."/>
            <person name="Warris S."/>
            <person name="Nguyen H.D.T."/>
            <person name="van Gent-Pelzer M.P.E."/>
            <person name="Joly D.L."/>
            <person name="van de Geest H.C."/>
            <person name="Bonants P.J.M."/>
            <person name="Smith D.S."/>
            <person name="Levesque C.A."/>
            <person name="van der Lee T.A.J."/>
        </authorList>
    </citation>
    <scope>NUCLEOTIDE SEQUENCE [LARGE SCALE GENOMIC DNA]</scope>
    <source>
        <strain evidence="3 4">JEL517</strain>
    </source>
</reference>